<dbReference type="RefSeq" id="WP_289214402.1">
    <property type="nucleotide sequence ID" value="NZ_JAPVRC010000001.1"/>
</dbReference>
<gene>
    <name evidence="2" type="primary">prli42</name>
    <name evidence="2" type="ORF">ACFQMN_07940</name>
</gene>
<sequence length="43" mass="4976">MTNQNQPVKKKKSKREKRTKFVIYLMIVSMVLSTLLAGASFFL</sequence>
<dbReference type="InterPro" id="IPR049722">
    <property type="entry name" value="Prli42-like"/>
</dbReference>
<reference evidence="3" key="1">
    <citation type="journal article" date="2019" name="Int. J. Syst. Evol. Microbiol.">
        <title>The Global Catalogue of Microorganisms (GCM) 10K type strain sequencing project: providing services to taxonomists for standard genome sequencing and annotation.</title>
        <authorList>
            <consortium name="The Broad Institute Genomics Platform"/>
            <consortium name="The Broad Institute Genome Sequencing Center for Infectious Disease"/>
            <person name="Wu L."/>
            <person name="Ma J."/>
        </authorList>
    </citation>
    <scope>NUCLEOTIDE SEQUENCE [LARGE SCALE GENOMIC DNA]</scope>
    <source>
        <strain evidence="3">CCUG 73951</strain>
    </source>
</reference>
<dbReference type="EMBL" id="JBHTBY010000006">
    <property type="protein sequence ID" value="MFC7320811.1"/>
    <property type="molecule type" value="Genomic_DNA"/>
</dbReference>
<keyword evidence="3" id="KW-1185">Reference proteome</keyword>
<dbReference type="Proteomes" id="UP001596494">
    <property type="component" value="Unassembled WGS sequence"/>
</dbReference>
<feature type="transmembrane region" description="Helical" evidence="1">
    <location>
        <begin position="21"/>
        <end position="42"/>
    </location>
</feature>
<protein>
    <submittedName>
        <fullName evidence="2">Stressosome-associated protein Prli42</fullName>
    </submittedName>
</protein>
<dbReference type="NCBIfam" id="NF033880">
    <property type="entry name" value="Prli42"/>
    <property type="match status" value="1"/>
</dbReference>
<proteinExistence type="predicted"/>
<name>A0ABW2K3Q5_9BACI</name>
<dbReference type="InterPro" id="IPR025270">
    <property type="entry name" value="DUF4044"/>
</dbReference>
<keyword evidence="1" id="KW-1133">Transmembrane helix</keyword>
<evidence type="ECO:0000256" key="1">
    <source>
        <dbReference type="SAM" id="Phobius"/>
    </source>
</evidence>
<dbReference type="Pfam" id="PF13253">
    <property type="entry name" value="DUF4044"/>
    <property type="match status" value="1"/>
</dbReference>
<accession>A0ABW2K3Q5</accession>
<evidence type="ECO:0000313" key="2">
    <source>
        <dbReference type="EMBL" id="MFC7320811.1"/>
    </source>
</evidence>
<evidence type="ECO:0000313" key="3">
    <source>
        <dbReference type="Proteomes" id="UP001596494"/>
    </source>
</evidence>
<comment type="caution">
    <text evidence="2">The sequence shown here is derived from an EMBL/GenBank/DDBJ whole genome shotgun (WGS) entry which is preliminary data.</text>
</comment>
<organism evidence="2 3">
    <name type="scientific">Halobacillus campisalis</name>
    <dbReference type="NCBI Taxonomy" id="435909"/>
    <lineage>
        <taxon>Bacteria</taxon>
        <taxon>Bacillati</taxon>
        <taxon>Bacillota</taxon>
        <taxon>Bacilli</taxon>
        <taxon>Bacillales</taxon>
        <taxon>Bacillaceae</taxon>
        <taxon>Halobacillus</taxon>
    </lineage>
</organism>
<keyword evidence="1" id="KW-0472">Membrane</keyword>
<keyword evidence="1" id="KW-0812">Transmembrane</keyword>